<dbReference type="GO" id="GO:0006869">
    <property type="term" value="P:lipid transport"/>
    <property type="evidence" value="ECO:0007669"/>
    <property type="project" value="UniProtKB-KW"/>
</dbReference>
<keyword evidence="2" id="KW-0813">Transport</keyword>
<name>A0A7T2S2E7_DELAC</name>
<dbReference type="Pfam" id="PF00664">
    <property type="entry name" value="ABC_membrane"/>
    <property type="match status" value="1"/>
</dbReference>
<dbReference type="GO" id="GO:0005886">
    <property type="term" value="C:plasma membrane"/>
    <property type="evidence" value="ECO:0007669"/>
    <property type="project" value="UniProtKB-SubCell"/>
</dbReference>
<dbReference type="RefSeq" id="WP_197955086.1">
    <property type="nucleotide sequence ID" value="NZ_CP065668.1"/>
</dbReference>
<dbReference type="InterPro" id="IPR039421">
    <property type="entry name" value="Type_1_exporter"/>
</dbReference>
<comment type="subcellular location">
    <subcellularLocation>
        <location evidence="1">Cell membrane</location>
        <topology evidence="1">Multi-pass membrane protein</topology>
    </subcellularLocation>
</comment>
<evidence type="ECO:0000256" key="9">
    <source>
        <dbReference type="ARBA" id="ARBA00023055"/>
    </source>
</evidence>
<keyword evidence="6 14" id="KW-0067">ATP-binding</keyword>
<evidence type="ECO:0000256" key="10">
    <source>
        <dbReference type="ARBA" id="ARBA00023136"/>
    </source>
</evidence>
<organism evidence="14 15">
    <name type="scientific">Delftia acidovorans</name>
    <name type="common">Pseudomonas acidovorans</name>
    <name type="synonym">Comamonas acidovorans</name>
    <dbReference type="NCBI Taxonomy" id="80866"/>
    <lineage>
        <taxon>Bacteria</taxon>
        <taxon>Pseudomonadati</taxon>
        <taxon>Pseudomonadota</taxon>
        <taxon>Betaproteobacteria</taxon>
        <taxon>Burkholderiales</taxon>
        <taxon>Comamonadaceae</taxon>
        <taxon>Delftia</taxon>
    </lineage>
</organism>
<dbReference type="InterPro" id="IPR003593">
    <property type="entry name" value="AAA+_ATPase"/>
</dbReference>
<dbReference type="Pfam" id="PF00005">
    <property type="entry name" value="ABC_tran"/>
    <property type="match status" value="1"/>
</dbReference>
<protein>
    <submittedName>
        <fullName evidence="14">ABC transporter ATP-binding protein</fullName>
    </submittedName>
</protein>
<dbReference type="SMART" id="SM00382">
    <property type="entry name" value="AAA"/>
    <property type="match status" value="1"/>
</dbReference>
<dbReference type="AlphaFoldDB" id="A0A7T2S2E7"/>
<keyword evidence="9" id="KW-0445">Lipid transport</keyword>
<feature type="transmembrane region" description="Helical" evidence="11">
    <location>
        <begin position="139"/>
        <end position="158"/>
    </location>
</feature>
<keyword evidence="10 11" id="KW-0472">Membrane</keyword>
<feature type="transmembrane region" description="Helical" evidence="11">
    <location>
        <begin position="164"/>
        <end position="182"/>
    </location>
</feature>
<feature type="transmembrane region" description="Helical" evidence="11">
    <location>
        <begin position="21"/>
        <end position="47"/>
    </location>
</feature>
<feature type="domain" description="ABC transporter" evidence="12">
    <location>
        <begin position="338"/>
        <end position="571"/>
    </location>
</feature>
<keyword evidence="8 11" id="KW-1133">Transmembrane helix</keyword>
<evidence type="ECO:0000256" key="2">
    <source>
        <dbReference type="ARBA" id="ARBA00022448"/>
    </source>
</evidence>
<feature type="domain" description="ABC transmembrane type-1" evidence="13">
    <location>
        <begin position="24"/>
        <end position="306"/>
    </location>
</feature>
<dbReference type="Gene3D" id="1.20.1560.10">
    <property type="entry name" value="ABC transporter type 1, transmembrane domain"/>
    <property type="match status" value="1"/>
</dbReference>
<dbReference type="PANTHER" id="PTHR43394">
    <property type="entry name" value="ATP-DEPENDENT PERMEASE MDL1, MITOCHONDRIAL"/>
    <property type="match status" value="1"/>
</dbReference>
<evidence type="ECO:0000256" key="7">
    <source>
        <dbReference type="ARBA" id="ARBA00022967"/>
    </source>
</evidence>
<dbReference type="PANTHER" id="PTHR43394:SF1">
    <property type="entry name" value="ATP-BINDING CASSETTE SUB-FAMILY B MEMBER 10, MITOCHONDRIAL"/>
    <property type="match status" value="1"/>
</dbReference>
<evidence type="ECO:0000256" key="1">
    <source>
        <dbReference type="ARBA" id="ARBA00004651"/>
    </source>
</evidence>
<evidence type="ECO:0000256" key="5">
    <source>
        <dbReference type="ARBA" id="ARBA00022741"/>
    </source>
</evidence>
<evidence type="ECO:0000259" key="13">
    <source>
        <dbReference type="PROSITE" id="PS50929"/>
    </source>
</evidence>
<evidence type="ECO:0000256" key="11">
    <source>
        <dbReference type="SAM" id="Phobius"/>
    </source>
</evidence>
<feature type="transmembrane region" description="Helical" evidence="11">
    <location>
        <begin position="248"/>
        <end position="270"/>
    </location>
</feature>
<dbReference type="PROSITE" id="PS50929">
    <property type="entry name" value="ABC_TM1F"/>
    <property type="match status" value="1"/>
</dbReference>
<dbReference type="GO" id="GO:0015421">
    <property type="term" value="F:ABC-type oligopeptide transporter activity"/>
    <property type="evidence" value="ECO:0007669"/>
    <property type="project" value="TreeGrafter"/>
</dbReference>
<feature type="transmembrane region" description="Helical" evidence="11">
    <location>
        <begin position="276"/>
        <end position="295"/>
    </location>
</feature>
<accession>A0A7T2S2E7</accession>
<keyword evidence="5" id="KW-0547">Nucleotide-binding</keyword>
<evidence type="ECO:0000313" key="15">
    <source>
        <dbReference type="Proteomes" id="UP000594778"/>
    </source>
</evidence>
<dbReference type="GO" id="GO:0016887">
    <property type="term" value="F:ATP hydrolysis activity"/>
    <property type="evidence" value="ECO:0007669"/>
    <property type="project" value="InterPro"/>
</dbReference>
<dbReference type="InterPro" id="IPR011527">
    <property type="entry name" value="ABC1_TM_dom"/>
</dbReference>
<dbReference type="PROSITE" id="PS50893">
    <property type="entry name" value="ABC_TRANSPORTER_2"/>
    <property type="match status" value="1"/>
</dbReference>
<gene>
    <name evidence="14" type="ORF">I6G66_25440</name>
</gene>
<dbReference type="InterPro" id="IPR017871">
    <property type="entry name" value="ABC_transporter-like_CS"/>
</dbReference>
<keyword evidence="7" id="KW-1278">Translocase</keyword>
<keyword evidence="4 11" id="KW-0812">Transmembrane</keyword>
<dbReference type="InterPro" id="IPR003439">
    <property type="entry name" value="ABC_transporter-like_ATP-bd"/>
</dbReference>
<dbReference type="PROSITE" id="PS00211">
    <property type="entry name" value="ABC_TRANSPORTER_1"/>
    <property type="match status" value="1"/>
</dbReference>
<dbReference type="EMBL" id="CP065668">
    <property type="protein sequence ID" value="QPS07584.1"/>
    <property type="molecule type" value="Genomic_DNA"/>
</dbReference>
<reference evidence="14 15" key="1">
    <citation type="submission" date="2020-12" db="EMBL/GenBank/DDBJ databases">
        <title>FDA dAtabase for Regulatory Grade micrObial Sequences (FDA-ARGOS): Supporting development and validation of Infectious Disease Dx tests.</title>
        <authorList>
            <person name="Sproer C."/>
            <person name="Gronow S."/>
            <person name="Severitt S."/>
            <person name="Schroder I."/>
            <person name="Tallon L."/>
            <person name="Sadzewicz L."/>
            <person name="Zhao X."/>
            <person name="Boylan J."/>
            <person name="Ott S."/>
            <person name="Bowen H."/>
            <person name="Vavikolanu K."/>
            <person name="Mehta A."/>
            <person name="Aluvathingal J."/>
            <person name="Nadendla S."/>
            <person name="Lowell S."/>
            <person name="Myers T."/>
            <person name="Yan Y."/>
            <person name="Sichtig H."/>
        </authorList>
    </citation>
    <scope>NUCLEOTIDE SEQUENCE [LARGE SCALE GENOMIC DNA]</scope>
    <source>
        <strain evidence="14 15">FDAARGOS_909</strain>
    </source>
</reference>
<dbReference type="Gene3D" id="3.40.50.300">
    <property type="entry name" value="P-loop containing nucleotide triphosphate hydrolases"/>
    <property type="match status" value="1"/>
</dbReference>
<dbReference type="FunFam" id="3.40.50.300:FF:000221">
    <property type="entry name" value="Multidrug ABC transporter ATP-binding protein"/>
    <property type="match status" value="1"/>
</dbReference>
<dbReference type="InterPro" id="IPR036640">
    <property type="entry name" value="ABC1_TM_sf"/>
</dbReference>
<evidence type="ECO:0000256" key="3">
    <source>
        <dbReference type="ARBA" id="ARBA00022475"/>
    </source>
</evidence>
<keyword evidence="3" id="KW-1003">Cell membrane</keyword>
<evidence type="ECO:0000313" key="14">
    <source>
        <dbReference type="EMBL" id="QPS07584.1"/>
    </source>
</evidence>
<evidence type="ECO:0000256" key="4">
    <source>
        <dbReference type="ARBA" id="ARBA00022692"/>
    </source>
</evidence>
<feature type="transmembrane region" description="Helical" evidence="11">
    <location>
        <begin position="59"/>
        <end position="80"/>
    </location>
</feature>
<evidence type="ECO:0000256" key="6">
    <source>
        <dbReference type="ARBA" id="ARBA00022840"/>
    </source>
</evidence>
<dbReference type="GO" id="GO:0005524">
    <property type="term" value="F:ATP binding"/>
    <property type="evidence" value="ECO:0007669"/>
    <property type="project" value="UniProtKB-KW"/>
</dbReference>
<dbReference type="SUPFAM" id="SSF90123">
    <property type="entry name" value="ABC transporter transmembrane region"/>
    <property type="match status" value="1"/>
</dbReference>
<dbReference type="InterPro" id="IPR027417">
    <property type="entry name" value="P-loop_NTPase"/>
</dbReference>
<sequence>MIRDEPRSWAGLLAPVASHKRLLAAALLAAALAQATVVGAWVLAAWIAGQAAMGAPWTALQPALGALALTALVAALSQWWQTHASHALAFALIETLQLGIYDGLERGAGNAAGPQRSGDIAATATADAELMEHFYAHMLGELSGALCVPLAALGLLAWLHPLLALAWLPFVALPVLVSWWLAGKAQRQARALAAAQGELNADVVEGLRGLRELALLEAGPRWLARMRAKAAALSPQVRRHASLAAGQLATADPLPAVSALAMAAVAAWLLDQGHIDAAWLPVVVVLAGMALAPLAEVAQAARRLGDVNAGGDRIVQLLRQPQRIVDSGTREAPATASLDFCGVHWQRGGVPVLRGLDLSLRPGEMVALAGASGAGKSSCVQLLQRLGEPDAGSLRMGGMDIRELPLAVLRQQLAVVRQEVHLFDISIADNIRLGRPDASDDEVRQAAMLAQAHGFISGLPQGHATRCGEQGMRLSGGQRQRIALARALLTGAPVLVLDEASSHLDSESEQALLRALDALREHRTVLLIAHRPAMLARADRVVLLEGGRIVEQGTHRELLALQGAYASLMAADA</sequence>
<dbReference type="SUPFAM" id="SSF52540">
    <property type="entry name" value="P-loop containing nucleoside triphosphate hydrolases"/>
    <property type="match status" value="1"/>
</dbReference>
<evidence type="ECO:0000259" key="12">
    <source>
        <dbReference type="PROSITE" id="PS50893"/>
    </source>
</evidence>
<proteinExistence type="predicted"/>
<dbReference type="Proteomes" id="UP000594778">
    <property type="component" value="Chromosome"/>
</dbReference>
<evidence type="ECO:0000256" key="8">
    <source>
        <dbReference type="ARBA" id="ARBA00022989"/>
    </source>
</evidence>